<dbReference type="Proteomes" id="UP000019140">
    <property type="component" value="Unassembled WGS sequence"/>
</dbReference>
<dbReference type="CDD" id="cd03801">
    <property type="entry name" value="GT4_PimA-like"/>
    <property type="match status" value="1"/>
</dbReference>
<dbReference type="SUPFAM" id="SSF53756">
    <property type="entry name" value="UDP-Glycosyltransferase/glycogen phosphorylase"/>
    <property type="match status" value="1"/>
</dbReference>
<proteinExistence type="predicted"/>
<evidence type="ECO:0000313" key="4">
    <source>
        <dbReference type="Proteomes" id="UP000019140"/>
    </source>
</evidence>
<comment type="caution">
    <text evidence="3">The sequence shown here is derived from an EMBL/GenBank/DDBJ whole genome shotgun (WGS) entry which is preliminary data.</text>
</comment>
<reference evidence="3 4" key="1">
    <citation type="journal article" date="2014" name="Nature">
        <title>An environmental bacterial taxon with a large and distinct metabolic repertoire.</title>
        <authorList>
            <person name="Wilson M.C."/>
            <person name="Mori T."/>
            <person name="Ruckert C."/>
            <person name="Uria A.R."/>
            <person name="Helf M.J."/>
            <person name="Takada K."/>
            <person name="Gernert C."/>
            <person name="Steffens U.A."/>
            <person name="Heycke N."/>
            <person name="Schmitt S."/>
            <person name="Rinke C."/>
            <person name="Helfrich E.J."/>
            <person name="Brachmann A.O."/>
            <person name="Gurgui C."/>
            <person name="Wakimoto T."/>
            <person name="Kracht M."/>
            <person name="Crusemann M."/>
            <person name="Hentschel U."/>
            <person name="Abe I."/>
            <person name="Matsunaga S."/>
            <person name="Kalinowski J."/>
            <person name="Takeyama H."/>
            <person name="Piel J."/>
        </authorList>
    </citation>
    <scope>NUCLEOTIDE SEQUENCE [LARGE SCALE GENOMIC DNA]</scope>
    <source>
        <strain evidence="4">TSY2</strain>
    </source>
</reference>
<sequence length="394" mass="44982">MKTTRRSVSSGEKIRVCYVVHLDLRWVAFEWIARELDRDRFELYVLFLNEGINPTTAHLEALGVHCEHIDHPYDTRLLRGTLRVLQSVPPVVRFCRAHRIDVLHAHFQQAPMIAALAGWWAGVPRRLYTRHVGAPHPWPPRSKQTLLFRKIHNRLSTRIIAITELVREALLAEQVPAEKIDLIHHGFDLEAFRQVSPERIEAVREKYIPGGAGPVIGNVSRYVEYKGIQYLIPAFLRLLEDRPNAFLVVAGTFGPDDDMIRPLVDALPPERVAKIRFEEDHYALFHLFDVFVHIPIDRIVEAYGQVYVEAMAAGVPSVISLSGIALEYAKHGENAWVVDYRNSEQVYEGIARLLEDHGLRAKLIEQGWTCAVDHYGLQKMIGALEDLYQAPGRP</sequence>
<accession>W4MA09</accession>
<evidence type="ECO:0000259" key="2">
    <source>
        <dbReference type="Pfam" id="PF13439"/>
    </source>
</evidence>
<feature type="domain" description="Glycosyl transferase family 1" evidence="1">
    <location>
        <begin position="204"/>
        <end position="367"/>
    </location>
</feature>
<protein>
    <recommendedName>
        <fullName evidence="5">Glycosyltransferase subfamily 4-like N-terminal domain-containing protein</fullName>
    </recommendedName>
</protein>
<name>W4MA09_9BACT</name>
<dbReference type="InterPro" id="IPR001296">
    <property type="entry name" value="Glyco_trans_1"/>
</dbReference>
<dbReference type="EMBL" id="AZHX01000618">
    <property type="protein sequence ID" value="ETX06736.1"/>
    <property type="molecule type" value="Genomic_DNA"/>
</dbReference>
<dbReference type="PANTHER" id="PTHR12526">
    <property type="entry name" value="GLYCOSYLTRANSFERASE"/>
    <property type="match status" value="1"/>
</dbReference>
<evidence type="ECO:0008006" key="5">
    <source>
        <dbReference type="Google" id="ProtNLM"/>
    </source>
</evidence>
<feature type="domain" description="Glycosyltransferase subfamily 4-like N-terminal" evidence="2">
    <location>
        <begin position="32"/>
        <end position="190"/>
    </location>
</feature>
<keyword evidence="4" id="KW-1185">Reference proteome</keyword>
<dbReference type="HOGENOM" id="CLU_058780_0_0_7"/>
<dbReference type="Gene3D" id="3.40.50.2000">
    <property type="entry name" value="Glycogen Phosphorylase B"/>
    <property type="match status" value="2"/>
</dbReference>
<gene>
    <name evidence="3" type="ORF">ETSY2_15340</name>
</gene>
<dbReference type="AlphaFoldDB" id="W4MA09"/>
<dbReference type="Pfam" id="PF13439">
    <property type="entry name" value="Glyco_transf_4"/>
    <property type="match status" value="1"/>
</dbReference>
<dbReference type="GO" id="GO:0016757">
    <property type="term" value="F:glycosyltransferase activity"/>
    <property type="evidence" value="ECO:0007669"/>
    <property type="project" value="InterPro"/>
</dbReference>
<evidence type="ECO:0000313" key="3">
    <source>
        <dbReference type="EMBL" id="ETX06736.1"/>
    </source>
</evidence>
<evidence type="ECO:0000259" key="1">
    <source>
        <dbReference type="Pfam" id="PF00534"/>
    </source>
</evidence>
<dbReference type="InterPro" id="IPR028098">
    <property type="entry name" value="Glyco_trans_4-like_N"/>
</dbReference>
<organism evidence="3 4">
    <name type="scientific">Candidatus Entotheonella gemina</name>
    <dbReference type="NCBI Taxonomy" id="1429439"/>
    <lineage>
        <taxon>Bacteria</taxon>
        <taxon>Pseudomonadati</taxon>
        <taxon>Nitrospinota/Tectimicrobiota group</taxon>
        <taxon>Candidatus Tectimicrobiota</taxon>
        <taxon>Candidatus Entotheonellia</taxon>
        <taxon>Candidatus Entotheonellales</taxon>
        <taxon>Candidatus Entotheonellaceae</taxon>
        <taxon>Candidatus Entotheonella</taxon>
    </lineage>
</organism>
<dbReference type="Pfam" id="PF00534">
    <property type="entry name" value="Glycos_transf_1"/>
    <property type="match status" value="1"/>
</dbReference>